<dbReference type="OrthoDB" id="9804511at2"/>
<dbReference type="AlphaFoldDB" id="A0A5B2WWJ3"/>
<dbReference type="GO" id="GO:0003993">
    <property type="term" value="F:acid phosphatase activity"/>
    <property type="evidence" value="ECO:0007669"/>
    <property type="project" value="InterPro"/>
</dbReference>
<reference evidence="5 6" key="2">
    <citation type="submission" date="2019-09" db="EMBL/GenBank/DDBJ databases">
        <authorList>
            <person name="Jin C."/>
        </authorList>
    </citation>
    <scope>NUCLEOTIDE SEQUENCE [LARGE SCALE GENOMIC DNA]</scope>
    <source>
        <strain evidence="5 6">AN110305</strain>
    </source>
</reference>
<gene>
    <name evidence="5" type="ORF">F0L68_29000</name>
</gene>
<dbReference type="SUPFAM" id="SSF49363">
    <property type="entry name" value="Purple acid phosphatase, N-terminal domain"/>
    <property type="match status" value="1"/>
</dbReference>
<dbReference type="InterPro" id="IPR029052">
    <property type="entry name" value="Metallo-depent_PP-like"/>
</dbReference>
<feature type="domain" description="Purple acid phosphatase N-terminal" evidence="4">
    <location>
        <begin position="55"/>
        <end position="144"/>
    </location>
</feature>
<feature type="domain" description="Calcineurin-like phosphoesterase" evidence="3">
    <location>
        <begin position="179"/>
        <end position="368"/>
    </location>
</feature>
<dbReference type="InterPro" id="IPR008963">
    <property type="entry name" value="Purple_acid_Pase-like_N"/>
</dbReference>
<keyword evidence="6" id="KW-1185">Reference proteome</keyword>
<dbReference type="PROSITE" id="PS51318">
    <property type="entry name" value="TAT"/>
    <property type="match status" value="1"/>
</dbReference>
<dbReference type="PANTHER" id="PTHR22953">
    <property type="entry name" value="ACID PHOSPHATASE RELATED"/>
    <property type="match status" value="1"/>
</dbReference>
<proteinExistence type="predicted"/>
<dbReference type="InterPro" id="IPR004843">
    <property type="entry name" value="Calcineurin-like_PHP"/>
</dbReference>
<reference evidence="5 6" key="1">
    <citation type="submission" date="2019-09" db="EMBL/GenBank/DDBJ databases">
        <title>Goodfellowia gen. nov., a new genus of the Pseudonocardineae related to Actinoalloteichus, containing Goodfellowia coeruleoviolacea gen. nov., comb. nov. gen. nov., comb. nov.</title>
        <authorList>
            <person name="Labeda D."/>
        </authorList>
    </citation>
    <scope>NUCLEOTIDE SEQUENCE [LARGE SCALE GENOMIC DNA]</scope>
    <source>
        <strain evidence="5 6">AN110305</strain>
    </source>
</reference>
<evidence type="ECO:0000256" key="2">
    <source>
        <dbReference type="SAM" id="SignalP"/>
    </source>
</evidence>
<organism evidence="5 6">
    <name type="scientific">Solihabitans fulvus</name>
    <dbReference type="NCBI Taxonomy" id="1892852"/>
    <lineage>
        <taxon>Bacteria</taxon>
        <taxon>Bacillati</taxon>
        <taxon>Actinomycetota</taxon>
        <taxon>Actinomycetes</taxon>
        <taxon>Pseudonocardiales</taxon>
        <taxon>Pseudonocardiaceae</taxon>
        <taxon>Solihabitans</taxon>
    </lineage>
</organism>
<feature type="chain" id="PRO_5022781452" evidence="2">
    <location>
        <begin position="38"/>
        <end position="517"/>
    </location>
</feature>
<feature type="signal peptide" evidence="2">
    <location>
        <begin position="1"/>
        <end position="37"/>
    </location>
</feature>
<name>A0A5B2WWJ3_9PSEU</name>
<accession>A0A5B2WWJ3</accession>
<dbReference type="Pfam" id="PF00149">
    <property type="entry name" value="Metallophos"/>
    <property type="match status" value="1"/>
</dbReference>
<dbReference type="InterPro" id="IPR015914">
    <property type="entry name" value="PAPs_N"/>
</dbReference>
<dbReference type="Gene3D" id="2.60.40.380">
    <property type="entry name" value="Purple acid phosphatase-like, N-terminal"/>
    <property type="match status" value="1"/>
</dbReference>
<evidence type="ECO:0000256" key="1">
    <source>
        <dbReference type="ARBA" id="ARBA00022729"/>
    </source>
</evidence>
<dbReference type="InterPro" id="IPR039331">
    <property type="entry name" value="PAPs-like"/>
</dbReference>
<dbReference type="GO" id="GO:0046872">
    <property type="term" value="F:metal ion binding"/>
    <property type="evidence" value="ECO:0007669"/>
    <property type="project" value="InterPro"/>
</dbReference>
<evidence type="ECO:0000259" key="3">
    <source>
        <dbReference type="Pfam" id="PF00149"/>
    </source>
</evidence>
<dbReference type="Gene3D" id="3.60.21.10">
    <property type="match status" value="1"/>
</dbReference>
<dbReference type="EMBL" id="VUOB01000059">
    <property type="protein sequence ID" value="KAA2254826.1"/>
    <property type="molecule type" value="Genomic_DNA"/>
</dbReference>
<evidence type="ECO:0000313" key="5">
    <source>
        <dbReference type="EMBL" id="KAA2254826.1"/>
    </source>
</evidence>
<sequence>MGGGVVNEISRRSLFRAAGVSGAAIAAGLALPGAATAAPELLTATGPTGTTPVQAPHTTFGADPAREVVVSWTSPSQVHRPLVRIGTTDGGFGRVVHAETTRYVDHASNREVFCHHASVRGLHPDRHHVFQVRQGDAAPVSGTFRTAPDGRAPFRFTSFGDQATPTPGDTLWSPHAADIVDQVETVDPLFHLMNGDLCYANISPDRIKTWQDWFANNARSMRNRPWMPAAGNHENELGNGPIGFAAYQSLFRLPAPHGVDEETKGLWYSYTVGSVRFVHLNNDDVAYQDGGNSYVRGYSGGAQRRWLEAELASARCDHRIDWIVVCMHQVVISSADFNGADLGIREEFAPLFDRYGVDLVLCGHEHHYERSHPVRGVESGSATLTPRAAATDLRRIDTTKGTVHMILGGGGTSAPSNQTLFTPPKAKIITGVGPVGANGKRPSVFAYEQAGWSAVRDHDHAYGFAGFEVDPGRAGGKTTIKVTYYDSLGSGAGNMVPFDEFVLERPRRDHRGGRDDD</sequence>
<dbReference type="PANTHER" id="PTHR22953:SF153">
    <property type="entry name" value="PURPLE ACID PHOSPHATASE"/>
    <property type="match status" value="1"/>
</dbReference>
<dbReference type="SUPFAM" id="SSF56300">
    <property type="entry name" value="Metallo-dependent phosphatases"/>
    <property type="match status" value="1"/>
</dbReference>
<dbReference type="InterPro" id="IPR006311">
    <property type="entry name" value="TAT_signal"/>
</dbReference>
<evidence type="ECO:0000259" key="4">
    <source>
        <dbReference type="Pfam" id="PF16656"/>
    </source>
</evidence>
<keyword evidence="1 2" id="KW-0732">Signal</keyword>
<dbReference type="Pfam" id="PF16656">
    <property type="entry name" value="Pur_ac_phosph_N"/>
    <property type="match status" value="1"/>
</dbReference>
<protein>
    <submittedName>
        <fullName evidence="5">Metallophosphoesterase family protein</fullName>
    </submittedName>
</protein>
<comment type="caution">
    <text evidence="5">The sequence shown here is derived from an EMBL/GenBank/DDBJ whole genome shotgun (WGS) entry which is preliminary data.</text>
</comment>
<dbReference type="Proteomes" id="UP000323454">
    <property type="component" value="Unassembled WGS sequence"/>
</dbReference>
<evidence type="ECO:0000313" key="6">
    <source>
        <dbReference type="Proteomes" id="UP000323454"/>
    </source>
</evidence>